<dbReference type="PANTHER" id="PTHR23135">
    <property type="entry name" value="MUR LIGASE FAMILY MEMBER"/>
    <property type="match status" value="1"/>
</dbReference>
<evidence type="ECO:0000313" key="2">
    <source>
        <dbReference type="Proteomes" id="UP000541444"/>
    </source>
</evidence>
<reference evidence="1 2" key="1">
    <citation type="journal article" date="2020" name="IScience">
        <title>Genome Sequencing of the Endangered Kingdonia uniflora (Circaeasteraceae, Ranunculales) Reveals Potential Mechanisms of Evolutionary Specialization.</title>
        <authorList>
            <person name="Sun Y."/>
            <person name="Deng T."/>
            <person name="Zhang A."/>
            <person name="Moore M.J."/>
            <person name="Landis J.B."/>
            <person name="Lin N."/>
            <person name="Zhang H."/>
            <person name="Zhang X."/>
            <person name="Huang J."/>
            <person name="Zhang X."/>
            <person name="Sun H."/>
            <person name="Wang H."/>
        </authorList>
    </citation>
    <scope>NUCLEOTIDE SEQUENCE [LARGE SCALE GENOMIC DNA]</scope>
    <source>
        <strain evidence="1">TB1705</strain>
        <tissue evidence="1">Leaf</tissue>
    </source>
</reference>
<organism evidence="1 2">
    <name type="scientific">Kingdonia uniflora</name>
    <dbReference type="NCBI Taxonomy" id="39325"/>
    <lineage>
        <taxon>Eukaryota</taxon>
        <taxon>Viridiplantae</taxon>
        <taxon>Streptophyta</taxon>
        <taxon>Embryophyta</taxon>
        <taxon>Tracheophyta</taxon>
        <taxon>Spermatophyta</taxon>
        <taxon>Magnoliopsida</taxon>
        <taxon>Ranunculales</taxon>
        <taxon>Circaeasteraceae</taxon>
        <taxon>Kingdonia</taxon>
    </lineage>
</organism>
<dbReference type="PANTHER" id="PTHR23135:SF4">
    <property type="entry name" value="UDP-N-ACETYLMURAMOYL-L-ALANYL-D-GLUTAMATE--2,6-DIAMINOPIMELATE LIGASE MURE HOMOLOG, CHLOROPLASTIC"/>
    <property type="match status" value="1"/>
</dbReference>
<keyword evidence="2" id="KW-1185">Reference proteome</keyword>
<dbReference type="EMBL" id="JACGCM010001165">
    <property type="protein sequence ID" value="KAF6160344.1"/>
    <property type="molecule type" value="Genomic_DNA"/>
</dbReference>
<proteinExistence type="predicted"/>
<comment type="caution">
    <text evidence="1">The sequence shown here is derived from an EMBL/GenBank/DDBJ whole genome shotgun (WGS) entry which is preliminary data.</text>
</comment>
<dbReference type="Gene3D" id="3.90.190.20">
    <property type="entry name" value="Mur ligase, C-terminal domain"/>
    <property type="match status" value="1"/>
</dbReference>
<protein>
    <submittedName>
        <fullName evidence="1">Uncharacterized protein</fullName>
    </submittedName>
</protein>
<dbReference type="OrthoDB" id="1712964at2759"/>
<dbReference type="SUPFAM" id="SSF53244">
    <property type="entry name" value="MurD-like peptide ligases, peptide-binding domain"/>
    <property type="match status" value="1"/>
</dbReference>
<dbReference type="AlphaFoldDB" id="A0A7J7MZW5"/>
<evidence type="ECO:0000313" key="1">
    <source>
        <dbReference type="EMBL" id="KAF6160344.1"/>
    </source>
</evidence>
<accession>A0A7J7MZW5</accession>
<dbReference type="InterPro" id="IPR036615">
    <property type="entry name" value="Mur_ligase_C_dom_sf"/>
</dbReference>
<dbReference type="Proteomes" id="UP000541444">
    <property type="component" value="Unassembled WGS sequence"/>
</dbReference>
<name>A0A7J7MZW5_9MAGN</name>
<dbReference type="GO" id="GO:0016881">
    <property type="term" value="F:acid-amino acid ligase activity"/>
    <property type="evidence" value="ECO:0007669"/>
    <property type="project" value="InterPro"/>
</dbReference>
<sequence>MLMKLFVNFPDANSTPEDMRAIHYRPVFLRPHKRNNTFWIAIQKITSCGEPIGLKHFKPIRPLGCGDTGRLFLHDIRGVALRAVVAMGEEGDMVLVAGKGHETHQIEGKKREFFDDRDKCREALQYVDELHQARIDTSAFPWSLKEYAKHRIQPNLIDKASGQIANAYAERMMLVQMQSLGEEHFQLLSEPGDHDTSHNCSCQI</sequence>
<gene>
    <name evidence="1" type="ORF">GIB67_019113</name>
</gene>